<evidence type="ECO:0000259" key="1">
    <source>
        <dbReference type="Pfam" id="PF23019"/>
    </source>
</evidence>
<evidence type="ECO:0000313" key="2">
    <source>
        <dbReference type="EMBL" id="GEO10658.1"/>
    </source>
</evidence>
<dbReference type="Proteomes" id="UP000321513">
    <property type="component" value="Unassembled WGS sequence"/>
</dbReference>
<protein>
    <recommendedName>
        <fullName evidence="1">DUF7033 domain-containing protein</fullName>
    </recommendedName>
</protein>
<dbReference type="AlphaFoldDB" id="A0A512BFB6"/>
<comment type="caution">
    <text evidence="2">The sequence shown here is derived from an EMBL/GenBank/DDBJ whole genome shotgun (WGS) entry which is preliminary data.</text>
</comment>
<proteinExistence type="predicted"/>
<organism evidence="2 3">
    <name type="scientific">Segetibacter aerophilus</name>
    <dbReference type="NCBI Taxonomy" id="670293"/>
    <lineage>
        <taxon>Bacteria</taxon>
        <taxon>Pseudomonadati</taxon>
        <taxon>Bacteroidota</taxon>
        <taxon>Chitinophagia</taxon>
        <taxon>Chitinophagales</taxon>
        <taxon>Chitinophagaceae</taxon>
        <taxon>Segetibacter</taxon>
    </lineage>
</organism>
<keyword evidence="3" id="KW-1185">Reference proteome</keyword>
<evidence type="ECO:0000313" key="3">
    <source>
        <dbReference type="Proteomes" id="UP000321513"/>
    </source>
</evidence>
<dbReference type="Pfam" id="PF23019">
    <property type="entry name" value="DUF7033"/>
    <property type="match status" value="1"/>
</dbReference>
<dbReference type="InterPro" id="IPR054297">
    <property type="entry name" value="DUF7033"/>
</dbReference>
<reference evidence="2 3" key="1">
    <citation type="submission" date="2019-07" db="EMBL/GenBank/DDBJ databases">
        <title>Whole genome shotgun sequence of Segetibacter aerophilus NBRC 106135.</title>
        <authorList>
            <person name="Hosoyama A."/>
            <person name="Uohara A."/>
            <person name="Ohji S."/>
            <person name="Ichikawa N."/>
        </authorList>
    </citation>
    <scope>NUCLEOTIDE SEQUENCE [LARGE SCALE GENOMIC DNA]</scope>
    <source>
        <strain evidence="2 3">NBRC 106135</strain>
    </source>
</reference>
<dbReference type="Gene3D" id="3.20.20.370">
    <property type="entry name" value="Glycoside hydrolase/deacetylase"/>
    <property type="match status" value="1"/>
</dbReference>
<sequence>MYGRYAHENSLAYKEDFLKLPLVNIWLQEFRKTLVQKFPSSTFHPKPFTFVPTYDIDIAYSYLHKGLARNFGGFIKAMWASEWARVKERMNVLFGKQPDPFDSYHWLHELHQAQQLKPIYFFLLASQNKAYDKNILPSKHAMKQLVRQHAERYEVAIHPSWQSGDKEELLKEELKALEKISGKKITKSRQHYIRMNLPETYRRLLDTGLTEDYSMGYGSINGFRASYCLPFFWYDLQQEEITKLLIYPFCYMDANSYYEQHYNCDEALKEMEHYFRITKEVNGLLITIWHNHFLGTDKMFRGWRESYITMCQNLNF</sequence>
<feature type="domain" description="DUF7033" evidence="1">
    <location>
        <begin position="2"/>
        <end position="64"/>
    </location>
</feature>
<dbReference type="SUPFAM" id="SSF88713">
    <property type="entry name" value="Glycoside hydrolase/deacetylase"/>
    <property type="match status" value="1"/>
</dbReference>
<gene>
    <name evidence="2" type="ORF">SAE01_31540</name>
</gene>
<name>A0A512BFB6_9BACT</name>
<accession>A0A512BFB6</accession>
<dbReference type="GO" id="GO:0005975">
    <property type="term" value="P:carbohydrate metabolic process"/>
    <property type="evidence" value="ECO:0007669"/>
    <property type="project" value="InterPro"/>
</dbReference>
<dbReference type="EMBL" id="BJYT01000012">
    <property type="protein sequence ID" value="GEO10658.1"/>
    <property type="molecule type" value="Genomic_DNA"/>
</dbReference>
<dbReference type="InterPro" id="IPR011330">
    <property type="entry name" value="Glyco_hydro/deAcase_b/a-brl"/>
</dbReference>